<dbReference type="OrthoDB" id="690158at2759"/>
<gene>
    <name evidence="2" type="ORF">NCGR_LOCUS36013</name>
</gene>
<dbReference type="GO" id="GO:0032196">
    <property type="term" value="P:transposition"/>
    <property type="evidence" value="ECO:0007669"/>
    <property type="project" value="InterPro"/>
</dbReference>
<reference evidence="2" key="1">
    <citation type="submission" date="2020-10" db="EMBL/GenBank/DDBJ databases">
        <authorList>
            <person name="Han B."/>
            <person name="Lu T."/>
            <person name="Zhao Q."/>
            <person name="Huang X."/>
            <person name="Zhao Y."/>
        </authorList>
    </citation>
    <scope>NUCLEOTIDE SEQUENCE</scope>
</reference>
<dbReference type="Proteomes" id="UP000604825">
    <property type="component" value="Unassembled WGS sequence"/>
</dbReference>
<feature type="region of interest" description="Disordered" evidence="1">
    <location>
        <begin position="1"/>
        <end position="82"/>
    </location>
</feature>
<sequence>MQMAHGIYHARKNRLPRRHGSEMGASQETATQTSASQGTTTTNGSSQRTRPAAPLEVEPPKKRGRKPGTRTKLKPLPPSSRVALYPSGDSQFGYVNYNCKPPYRYTTQLGVILKREYLGLLQEKDEDGVLIRERPALDWPDYFLGSVNKEGMTNGERVLYEFWRLFQVNEEDQAEADLVLDNYLKKKAHRFGQHKGTPINAFAAMKSGMKNVDSSGNCGPINSNKAQQCMFLKS</sequence>
<feature type="compositionally biased region" description="Basic residues" evidence="1">
    <location>
        <begin position="62"/>
        <end position="73"/>
    </location>
</feature>
<name>A0A811Q6N3_9POAL</name>
<dbReference type="PANTHER" id="PTHR33157">
    <property type="entry name" value="AUTONOMOUS TRANSPOSABLE ELEMENT EN-1 MOSAIC PROTEIN-RELATED"/>
    <property type="match status" value="1"/>
</dbReference>
<evidence type="ECO:0000256" key="1">
    <source>
        <dbReference type="SAM" id="MobiDB-lite"/>
    </source>
</evidence>
<dbReference type="EMBL" id="CAJGYO010000009">
    <property type="protein sequence ID" value="CAD6252358.1"/>
    <property type="molecule type" value="Genomic_DNA"/>
</dbReference>
<dbReference type="AlphaFoldDB" id="A0A811Q6N3"/>
<feature type="compositionally biased region" description="Low complexity" evidence="1">
    <location>
        <begin position="24"/>
        <end position="49"/>
    </location>
</feature>
<accession>A0A811Q6N3</accession>
<protein>
    <submittedName>
        <fullName evidence="2">Uncharacterized protein</fullName>
    </submittedName>
</protein>
<organism evidence="2 3">
    <name type="scientific">Miscanthus lutarioriparius</name>
    <dbReference type="NCBI Taxonomy" id="422564"/>
    <lineage>
        <taxon>Eukaryota</taxon>
        <taxon>Viridiplantae</taxon>
        <taxon>Streptophyta</taxon>
        <taxon>Embryophyta</taxon>
        <taxon>Tracheophyta</taxon>
        <taxon>Spermatophyta</taxon>
        <taxon>Magnoliopsida</taxon>
        <taxon>Liliopsida</taxon>
        <taxon>Poales</taxon>
        <taxon>Poaceae</taxon>
        <taxon>PACMAD clade</taxon>
        <taxon>Panicoideae</taxon>
        <taxon>Andropogonodae</taxon>
        <taxon>Andropogoneae</taxon>
        <taxon>Saccharinae</taxon>
        <taxon>Miscanthus</taxon>
    </lineage>
</organism>
<proteinExistence type="predicted"/>
<comment type="caution">
    <text evidence="2">The sequence shown here is derived from an EMBL/GenBank/DDBJ whole genome shotgun (WGS) entry which is preliminary data.</text>
</comment>
<feature type="compositionally biased region" description="Basic residues" evidence="1">
    <location>
        <begin position="8"/>
        <end position="18"/>
    </location>
</feature>
<dbReference type="InterPro" id="IPR039266">
    <property type="entry name" value="EN-1/SPM"/>
</dbReference>
<evidence type="ECO:0000313" key="3">
    <source>
        <dbReference type="Proteomes" id="UP000604825"/>
    </source>
</evidence>
<keyword evidence="3" id="KW-1185">Reference proteome</keyword>
<dbReference type="PANTHER" id="PTHR33157:SF5">
    <property type="entry name" value="OS09G0314100 PROTEIN"/>
    <property type="match status" value="1"/>
</dbReference>
<evidence type="ECO:0000313" key="2">
    <source>
        <dbReference type="EMBL" id="CAD6252358.1"/>
    </source>
</evidence>